<reference evidence="4" key="2">
    <citation type="submission" date="2025-08" db="UniProtKB">
        <authorList>
            <consortium name="Ensembl"/>
        </authorList>
    </citation>
    <scope>IDENTIFICATION</scope>
</reference>
<evidence type="ECO:0000256" key="2">
    <source>
        <dbReference type="SAM" id="SignalP"/>
    </source>
</evidence>
<proteinExistence type="predicted"/>
<dbReference type="FunFam" id="2.60.40.10:FF:001700">
    <property type="entry name" value="Immunoglobulin lambda variable 8-61"/>
    <property type="match status" value="1"/>
</dbReference>
<reference evidence="4 5" key="1">
    <citation type="submission" date="2018-11" db="EMBL/GenBank/DDBJ databases">
        <title>Haplotype-resolved cattle genomes.</title>
        <authorList>
            <person name="Low W.Y."/>
            <person name="Tearle R."/>
            <person name="Bickhart D.M."/>
            <person name="Rosen B.D."/>
            <person name="Koren S."/>
            <person name="Rhie A."/>
            <person name="Hiendleder S."/>
            <person name="Phillippy A.M."/>
            <person name="Smith T.P.L."/>
            <person name="Williams J.L."/>
        </authorList>
    </citation>
    <scope>NUCLEOTIDE SEQUENCE [LARGE SCALE GENOMIC DNA]</scope>
</reference>
<dbReference type="InterPro" id="IPR007110">
    <property type="entry name" value="Ig-like_dom"/>
</dbReference>
<dbReference type="InterPro" id="IPR036179">
    <property type="entry name" value="Ig-like_dom_sf"/>
</dbReference>
<dbReference type="STRING" id="30522.A0A4W2E487"/>
<dbReference type="Proteomes" id="UP000314981">
    <property type="component" value="Chromosome 17"/>
</dbReference>
<dbReference type="SMART" id="SM00409">
    <property type="entry name" value="IG"/>
    <property type="match status" value="1"/>
</dbReference>
<dbReference type="AlphaFoldDB" id="A0A4W2E487"/>
<dbReference type="InterPro" id="IPR050150">
    <property type="entry name" value="IgV_Light_Chain"/>
</dbReference>
<dbReference type="SMART" id="SM00406">
    <property type="entry name" value="IGv"/>
    <property type="match status" value="1"/>
</dbReference>
<dbReference type="InterPro" id="IPR013106">
    <property type="entry name" value="Ig_V-set"/>
</dbReference>
<sequence>MAWMLLLLGLLAYGSGVEAQIVIQEPSLSVSPGGTVTLTCGLSSGSVTTYNEPSWYQQTPGQAPRNVIYNTNTRTSGVPDRFSASISGNKATLTITGAQPKDEADYHCLLYQGSGSYSCTVIGPHGEVVLKPAHVLGGSAFRGRRGRRGWKWSAPLWGRRLWIHLLSRGTRPCASCSLSPGVSRSPRGPLSP</sequence>
<dbReference type="Ensembl" id="ENSBIXT00000002652.1">
    <property type="protein sequence ID" value="ENSBIXP00000030923.1"/>
    <property type="gene ID" value="ENSBIXG00000006208.1"/>
</dbReference>
<feature type="chain" id="PRO_5021193890" description="Ig-like domain-containing protein" evidence="2">
    <location>
        <begin position="20"/>
        <end position="192"/>
    </location>
</feature>
<evidence type="ECO:0000259" key="3">
    <source>
        <dbReference type="PROSITE" id="PS50835"/>
    </source>
</evidence>
<accession>A0A4W2E487</accession>
<organism evidence="4 5">
    <name type="scientific">Bos indicus x Bos taurus</name>
    <name type="common">Hybrid cattle</name>
    <dbReference type="NCBI Taxonomy" id="30522"/>
    <lineage>
        <taxon>Eukaryota</taxon>
        <taxon>Metazoa</taxon>
        <taxon>Chordata</taxon>
        <taxon>Craniata</taxon>
        <taxon>Vertebrata</taxon>
        <taxon>Euteleostomi</taxon>
        <taxon>Mammalia</taxon>
        <taxon>Eutheria</taxon>
        <taxon>Laurasiatheria</taxon>
        <taxon>Artiodactyla</taxon>
        <taxon>Ruminantia</taxon>
        <taxon>Pecora</taxon>
        <taxon>Bovidae</taxon>
        <taxon>Bovinae</taxon>
        <taxon>Bos</taxon>
    </lineage>
</organism>
<feature type="region of interest" description="Disordered" evidence="1">
    <location>
        <begin position="173"/>
        <end position="192"/>
    </location>
</feature>
<dbReference type="Pfam" id="PF07686">
    <property type="entry name" value="V-set"/>
    <property type="match status" value="1"/>
</dbReference>
<dbReference type="InterPro" id="IPR013783">
    <property type="entry name" value="Ig-like_fold"/>
</dbReference>
<evidence type="ECO:0000313" key="5">
    <source>
        <dbReference type="Proteomes" id="UP000314981"/>
    </source>
</evidence>
<evidence type="ECO:0000256" key="1">
    <source>
        <dbReference type="SAM" id="MobiDB-lite"/>
    </source>
</evidence>
<keyword evidence="2" id="KW-0732">Signal</keyword>
<feature type="domain" description="Ig-like" evidence="3">
    <location>
        <begin position="19"/>
        <end position="118"/>
    </location>
</feature>
<keyword evidence="5" id="KW-1185">Reference proteome</keyword>
<feature type="signal peptide" evidence="2">
    <location>
        <begin position="1"/>
        <end position="19"/>
    </location>
</feature>
<dbReference type="PANTHER" id="PTHR23267">
    <property type="entry name" value="IMMUNOGLOBULIN LIGHT CHAIN"/>
    <property type="match status" value="1"/>
</dbReference>
<dbReference type="InterPro" id="IPR003599">
    <property type="entry name" value="Ig_sub"/>
</dbReference>
<dbReference type="PROSITE" id="PS50835">
    <property type="entry name" value="IG_LIKE"/>
    <property type="match status" value="1"/>
</dbReference>
<reference evidence="4" key="3">
    <citation type="submission" date="2025-09" db="UniProtKB">
        <authorList>
            <consortium name="Ensembl"/>
        </authorList>
    </citation>
    <scope>IDENTIFICATION</scope>
</reference>
<name>A0A4W2E487_BOBOX</name>
<evidence type="ECO:0000313" key="4">
    <source>
        <dbReference type="Ensembl" id="ENSBIXP00000030923.1"/>
    </source>
</evidence>
<dbReference type="SUPFAM" id="SSF48726">
    <property type="entry name" value="Immunoglobulin"/>
    <property type="match status" value="1"/>
</dbReference>
<dbReference type="Gene3D" id="2.60.40.10">
    <property type="entry name" value="Immunoglobulins"/>
    <property type="match status" value="1"/>
</dbReference>
<protein>
    <recommendedName>
        <fullName evidence="3">Ig-like domain-containing protein</fullName>
    </recommendedName>
</protein>